<reference evidence="2" key="3">
    <citation type="submission" date="2015-04" db="UniProtKB">
        <authorList>
            <consortium name="EnsemblPlants"/>
        </authorList>
    </citation>
    <scope>IDENTIFICATION</scope>
    <source>
        <strain evidence="2">cv. Jemalong A17</strain>
    </source>
</reference>
<dbReference type="EMBL" id="CM001217">
    <property type="protein sequence ID" value="KEH41649.1"/>
    <property type="molecule type" value="Genomic_DNA"/>
</dbReference>
<keyword evidence="3" id="KW-1185">Reference proteome</keyword>
<evidence type="ECO:0000313" key="1">
    <source>
        <dbReference type="EMBL" id="KEH41649.1"/>
    </source>
</evidence>
<accession>A0A072VHZ2</accession>
<name>A0A072VHZ2_MEDTR</name>
<organism evidence="1 3">
    <name type="scientific">Medicago truncatula</name>
    <name type="common">Barrel medic</name>
    <name type="synonym">Medicago tribuloides</name>
    <dbReference type="NCBI Taxonomy" id="3880"/>
    <lineage>
        <taxon>Eukaryota</taxon>
        <taxon>Viridiplantae</taxon>
        <taxon>Streptophyta</taxon>
        <taxon>Embryophyta</taxon>
        <taxon>Tracheophyta</taxon>
        <taxon>Spermatophyta</taxon>
        <taxon>Magnoliopsida</taxon>
        <taxon>eudicotyledons</taxon>
        <taxon>Gunneridae</taxon>
        <taxon>Pentapetalae</taxon>
        <taxon>rosids</taxon>
        <taxon>fabids</taxon>
        <taxon>Fabales</taxon>
        <taxon>Fabaceae</taxon>
        <taxon>Papilionoideae</taxon>
        <taxon>50 kb inversion clade</taxon>
        <taxon>NPAAA clade</taxon>
        <taxon>Hologalegina</taxon>
        <taxon>IRL clade</taxon>
        <taxon>Trifolieae</taxon>
        <taxon>Medicago</taxon>
    </lineage>
</organism>
<reference evidence="1 3" key="2">
    <citation type="journal article" date="2014" name="BMC Genomics">
        <title>An improved genome release (version Mt4.0) for the model legume Medicago truncatula.</title>
        <authorList>
            <person name="Tang H."/>
            <person name="Krishnakumar V."/>
            <person name="Bidwell S."/>
            <person name="Rosen B."/>
            <person name="Chan A."/>
            <person name="Zhou S."/>
            <person name="Gentzbittel L."/>
            <person name="Childs K.L."/>
            <person name="Yandell M."/>
            <person name="Gundlach H."/>
            <person name="Mayer K.F."/>
            <person name="Schwartz D.C."/>
            <person name="Town C.D."/>
        </authorList>
    </citation>
    <scope>GENOME REANNOTATION</scope>
    <source>
        <strain evidence="1">A17</strain>
        <strain evidence="2 3">cv. Jemalong A17</strain>
    </source>
</reference>
<protein>
    <recommendedName>
        <fullName evidence="4">MULE transposase domain-containing protein</fullName>
    </recommendedName>
</protein>
<evidence type="ECO:0000313" key="2">
    <source>
        <dbReference type="EnsemblPlants" id="KEH41649"/>
    </source>
</evidence>
<sequence length="153" mass="17851">MDNLLSGVEQRFCVRHLYSNLRKKCAGKVIKDLMWKAAKSSYPQAWEKTMKELRAVSEEAFGKTGCYSKDVCQQVTFMSDQQKRFCVRHLYSNLRKKCAGKVIKDLMWKAAKSSYPQAWEKTMKELRAVSEEACNTPFSQHKNFITFIRVFNT</sequence>
<dbReference type="PANTHER" id="PTHR31973">
    <property type="entry name" value="POLYPROTEIN, PUTATIVE-RELATED"/>
    <property type="match status" value="1"/>
</dbReference>
<dbReference type="AlphaFoldDB" id="A0A072VHZ2"/>
<dbReference type="HOGENOM" id="CLU_1715949_0_0_1"/>
<reference evidence="1 3" key="1">
    <citation type="journal article" date="2011" name="Nature">
        <title>The Medicago genome provides insight into the evolution of rhizobial symbioses.</title>
        <authorList>
            <person name="Young N.D."/>
            <person name="Debelle F."/>
            <person name="Oldroyd G.E."/>
            <person name="Geurts R."/>
            <person name="Cannon S.B."/>
            <person name="Udvardi M.K."/>
            <person name="Benedito V.A."/>
            <person name="Mayer K.F."/>
            <person name="Gouzy J."/>
            <person name="Schoof H."/>
            <person name="Van de Peer Y."/>
            <person name="Proost S."/>
            <person name="Cook D.R."/>
            <person name="Meyers B.C."/>
            <person name="Spannagl M."/>
            <person name="Cheung F."/>
            <person name="De Mita S."/>
            <person name="Krishnakumar V."/>
            <person name="Gundlach H."/>
            <person name="Zhou S."/>
            <person name="Mudge J."/>
            <person name="Bharti A.K."/>
            <person name="Murray J.D."/>
            <person name="Naoumkina M.A."/>
            <person name="Rosen B."/>
            <person name="Silverstein K.A."/>
            <person name="Tang H."/>
            <person name="Rombauts S."/>
            <person name="Zhao P.X."/>
            <person name="Zhou P."/>
            <person name="Barbe V."/>
            <person name="Bardou P."/>
            <person name="Bechner M."/>
            <person name="Bellec A."/>
            <person name="Berger A."/>
            <person name="Berges H."/>
            <person name="Bidwell S."/>
            <person name="Bisseling T."/>
            <person name="Choisne N."/>
            <person name="Couloux A."/>
            <person name="Denny R."/>
            <person name="Deshpande S."/>
            <person name="Dai X."/>
            <person name="Doyle J.J."/>
            <person name="Dudez A.M."/>
            <person name="Farmer A.D."/>
            <person name="Fouteau S."/>
            <person name="Franken C."/>
            <person name="Gibelin C."/>
            <person name="Gish J."/>
            <person name="Goldstein S."/>
            <person name="Gonzalez A.J."/>
            <person name="Green P.J."/>
            <person name="Hallab A."/>
            <person name="Hartog M."/>
            <person name="Hua A."/>
            <person name="Humphray S.J."/>
            <person name="Jeong D.H."/>
            <person name="Jing Y."/>
            <person name="Jocker A."/>
            <person name="Kenton S.M."/>
            <person name="Kim D.J."/>
            <person name="Klee K."/>
            <person name="Lai H."/>
            <person name="Lang C."/>
            <person name="Lin S."/>
            <person name="Macmil S.L."/>
            <person name="Magdelenat G."/>
            <person name="Matthews L."/>
            <person name="McCorrison J."/>
            <person name="Monaghan E.L."/>
            <person name="Mun J.H."/>
            <person name="Najar F.Z."/>
            <person name="Nicholson C."/>
            <person name="Noirot C."/>
            <person name="O'Bleness M."/>
            <person name="Paule C.R."/>
            <person name="Poulain J."/>
            <person name="Prion F."/>
            <person name="Qin B."/>
            <person name="Qu C."/>
            <person name="Retzel E.F."/>
            <person name="Riddle C."/>
            <person name="Sallet E."/>
            <person name="Samain S."/>
            <person name="Samson N."/>
            <person name="Sanders I."/>
            <person name="Saurat O."/>
            <person name="Scarpelli C."/>
            <person name="Schiex T."/>
            <person name="Segurens B."/>
            <person name="Severin A.J."/>
            <person name="Sherrier D.J."/>
            <person name="Shi R."/>
            <person name="Sims S."/>
            <person name="Singer S.R."/>
            <person name="Sinharoy S."/>
            <person name="Sterck L."/>
            <person name="Viollet A."/>
            <person name="Wang B.B."/>
            <person name="Wang K."/>
            <person name="Wang M."/>
            <person name="Wang X."/>
            <person name="Warfsmann J."/>
            <person name="Weissenbach J."/>
            <person name="White D.D."/>
            <person name="White J.D."/>
            <person name="Wiley G.B."/>
            <person name="Wincker P."/>
            <person name="Xing Y."/>
            <person name="Yang L."/>
            <person name="Yao Z."/>
            <person name="Ying F."/>
            <person name="Zhai J."/>
            <person name="Zhou L."/>
            <person name="Zuber A."/>
            <person name="Denarie J."/>
            <person name="Dixon R.A."/>
            <person name="May G.D."/>
            <person name="Schwartz D.C."/>
            <person name="Rogers J."/>
            <person name="Quetier F."/>
            <person name="Town C.D."/>
            <person name="Roe B.A."/>
        </authorList>
    </citation>
    <scope>NUCLEOTIDE SEQUENCE [LARGE SCALE GENOMIC DNA]</scope>
    <source>
        <strain evidence="1">A17</strain>
        <strain evidence="2 3">cv. Jemalong A17</strain>
    </source>
</reference>
<evidence type="ECO:0000313" key="3">
    <source>
        <dbReference type="Proteomes" id="UP000002051"/>
    </source>
</evidence>
<gene>
    <name evidence="1" type="ordered locus">MTR_1g053295</name>
</gene>
<proteinExistence type="predicted"/>
<dbReference type="EnsemblPlants" id="KEH41649">
    <property type="protein sequence ID" value="KEH41649"/>
    <property type="gene ID" value="MTR_1g053295"/>
</dbReference>
<dbReference type="Proteomes" id="UP000002051">
    <property type="component" value="Unassembled WGS sequence"/>
</dbReference>
<dbReference type="PANTHER" id="PTHR31973:SF187">
    <property type="entry name" value="MUTATOR TRANSPOSASE MUDRA PROTEIN"/>
    <property type="match status" value="1"/>
</dbReference>
<evidence type="ECO:0008006" key="4">
    <source>
        <dbReference type="Google" id="ProtNLM"/>
    </source>
</evidence>